<dbReference type="EMBL" id="AJSX01000007">
    <property type="protein sequence ID" value="EIJ71556.1"/>
    <property type="molecule type" value="Genomic_DNA"/>
</dbReference>
<dbReference type="PROSITE" id="PS01149">
    <property type="entry name" value="PSI_RSU"/>
    <property type="match status" value="1"/>
</dbReference>
<dbReference type="Gene3D" id="3.30.2350.10">
    <property type="entry name" value="Pseudouridine synthase"/>
    <property type="match status" value="1"/>
</dbReference>
<evidence type="ECO:0000256" key="5">
    <source>
        <dbReference type="ARBA" id="ARBA00036944"/>
    </source>
</evidence>
<dbReference type="Proteomes" id="UP000006457">
    <property type="component" value="Unassembled WGS sequence"/>
</dbReference>
<dbReference type="Pfam" id="PF00849">
    <property type="entry name" value="PseudoU_synth_2"/>
    <property type="match status" value="1"/>
</dbReference>
<dbReference type="GO" id="GO:0160139">
    <property type="term" value="F:23S rRNA pseudouridine(2605) synthase activity"/>
    <property type="evidence" value="ECO:0007669"/>
    <property type="project" value="UniProtKB-EC"/>
</dbReference>
<evidence type="ECO:0000256" key="6">
    <source>
        <dbReference type="ARBA" id="ARBA00037383"/>
    </source>
</evidence>
<organism evidence="11 12">
    <name type="scientific">Pasteurella bettyae CCUG 2042</name>
    <dbReference type="NCBI Taxonomy" id="1095749"/>
    <lineage>
        <taxon>Bacteria</taxon>
        <taxon>Pseudomonadati</taxon>
        <taxon>Pseudomonadota</taxon>
        <taxon>Gammaproteobacteria</taxon>
        <taxon>Pasteurellales</taxon>
        <taxon>Pasteurellaceae</taxon>
        <taxon>Pasteurella</taxon>
    </lineage>
</organism>
<keyword evidence="3 7" id="KW-0694">RNA-binding</keyword>
<feature type="compositionally biased region" description="Basic and acidic residues" evidence="9">
    <location>
        <begin position="89"/>
        <end position="113"/>
    </location>
</feature>
<proteinExistence type="inferred from homology"/>
<comment type="function">
    <text evidence="6">Responsible for synthesis of pseudouridine from uracil-2605 in 23S ribosomal RNA.</text>
</comment>
<dbReference type="CDD" id="cd00165">
    <property type="entry name" value="S4"/>
    <property type="match status" value="1"/>
</dbReference>
<gene>
    <name evidence="11" type="ORF">HMPREF1052_0131</name>
</gene>
<evidence type="ECO:0000256" key="3">
    <source>
        <dbReference type="ARBA" id="ARBA00022884"/>
    </source>
</evidence>
<dbReference type="eggNOG" id="COG1187">
    <property type="taxonomic scope" value="Bacteria"/>
</dbReference>
<dbReference type="GO" id="GO:0003723">
    <property type="term" value="F:RNA binding"/>
    <property type="evidence" value="ECO:0007669"/>
    <property type="project" value="UniProtKB-KW"/>
</dbReference>
<dbReference type="SUPFAM" id="SSF55120">
    <property type="entry name" value="Pseudouridine synthase"/>
    <property type="match status" value="1"/>
</dbReference>
<comment type="catalytic activity">
    <reaction evidence="5">
        <text>uridine(2605) in 23S rRNA = pseudouridine(2605) in 23S rRNA</text>
        <dbReference type="Rhea" id="RHEA:42520"/>
        <dbReference type="Rhea" id="RHEA-COMP:10095"/>
        <dbReference type="Rhea" id="RHEA-COMP:10096"/>
        <dbReference type="ChEBI" id="CHEBI:65314"/>
        <dbReference type="ChEBI" id="CHEBI:65315"/>
        <dbReference type="EC" id="5.4.99.22"/>
    </reaction>
</comment>
<dbReference type="InterPro" id="IPR018496">
    <property type="entry name" value="PsdUridine_synth_RsuA/RluB_CS"/>
</dbReference>
<feature type="domain" description="RNA-binding S4" evidence="10">
    <location>
        <begin position="122"/>
        <end position="186"/>
    </location>
</feature>
<dbReference type="InterPro" id="IPR020103">
    <property type="entry name" value="PsdUridine_synth_cat_dom_sf"/>
</dbReference>
<dbReference type="EC" id="5.4.99.-" evidence="8"/>
<dbReference type="GO" id="GO:0000455">
    <property type="term" value="P:enzyme-directed rRNA pseudouridine synthesis"/>
    <property type="evidence" value="ECO:0007669"/>
    <property type="project" value="UniProtKB-ARBA"/>
</dbReference>
<evidence type="ECO:0000256" key="2">
    <source>
        <dbReference type="ARBA" id="ARBA00022552"/>
    </source>
</evidence>
<sequence length="403" mass="46668">MKFQTGKFHNKNAQQKNLANRPHFERGERSERGEKPSFERKGRSDERRSFNRNERNDNRRSSSFDRKESPDNRRTDSNGNNFSRHVHSERRNERKTMERKPLPMRKPKPDQPVERTATVEGEKLQKVLARAGQGSRRELETIIAEGRVSVDGKIASLGDRVTVHPGLKIRIDGHLINLTVAQKEVCRVLMYYKPEGELCTRHDPEGRATVFDRLPRLTGSRWIAVGRLDINTSGLLLFTTDGELANRLMHPSQEVEREYSVRVFGQVDDSMLQRLRKGVQLEDGPANFKTIKAVGGVGLNQWFDVTLMEGRNREVRRLWESQGIQVSRLIRIRYGNIQLMKSLPRGGWEEMSLEKVNYLRELVGLPAETETKLDVTNPKRRAKTGQIRKAVKRYSEMTKRYKK</sequence>
<accession>I3DIL3</accession>
<dbReference type="Pfam" id="PF01479">
    <property type="entry name" value="S4"/>
    <property type="match status" value="1"/>
</dbReference>
<evidence type="ECO:0000256" key="8">
    <source>
        <dbReference type="RuleBase" id="RU003887"/>
    </source>
</evidence>
<evidence type="ECO:0000256" key="1">
    <source>
        <dbReference type="ARBA" id="ARBA00008348"/>
    </source>
</evidence>
<dbReference type="GO" id="GO:0005829">
    <property type="term" value="C:cytosol"/>
    <property type="evidence" value="ECO:0007669"/>
    <property type="project" value="UniProtKB-ARBA"/>
</dbReference>
<comment type="caution">
    <text evidence="11">The sequence shown here is derived from an EMBL/GenBank/DDBJ whole genome shotgun (WGS) entry which is preliminary data.</text>
</comment>
<evidence type="ECO:0000256" key="9">
    <source>
        <dbReference type="SAM" id="MobiDB-lite"/>
    </source>
</evidence>
<dbReference type="PANTHER" id="PTHR47683">
    <property type="entry name" value="PSEUDOURIDINE SYNTHASE FAMILY PROTEIN-RELATED"/>
    <property type="match status" value="1"/>
</dbReference>
<keyword evidence="2" id="KW-0698">rRNA processing</keyword>
<keyword evidence="12" id="KW-1185">Reference proteome</keyword>
<feature type="compositionally biased region" description="Basic and acidic residues" evidence="9">
    <location>
        <begin position="22"/>
        <end position="76"/>
    </location>
</feature>
<evidence type="ECO:0000259" key="10">
    <source>
        <dbReference type="SMART" id="SM00363"/>
    </source>
</evidence>
<dbReference type="NCBIfam" id="TIGR00093">
    <property type="entry name" value="pseudouridine synthase"/>
    <property type="match status" value="1"/>
</dbReference>
<dbReference type="PROSITE" id="PS50889">
    <property type="entry name" value="S4"/>
    <property type="match status" value="1"/>
</dbReference>
<protein>
    <recommendedName>
        <fullName evidence="8">Pseudouridine synthase</fullName>
        <ecNumber evidence="8">5.4.99.-</ecNumber>
    </recommendedName>
</protein>
<dbReference type="InterPro" id="IPR002942">
    <property type="entry name" value="S4_RNA-bd"/>
</dbReference>
<dbReference type="CDD" id="cd02556">
    <property type="entry name" value="PseudoU_synth_RluB"/>
    <property type="match status" value="1"/>
</dbReference>
<comment type="similarity">
    <text evidence="1 8">Belongs to the pseudouridine synthase RsuA family.</text>
</comment>
<feature type="region of interest" description="Disordered" evidence="9">
    <location>
        <begin position="1"/>
        <end position="117"/>
    </location>
</feature>
<evidence type="ECO:0000256" key="4">
    <source>
        <dbReference type="ARBA" id="ARBA00023235"/>
    </source>
</evidence>
<dbReference type="InterPro" id="IPR000748">
    <property type="entry name" value="PsdUridine_synth_RsuA/RluB/E/F"/>
</dbReference>
<name>I3DIL3_9PAST</name>
<dbReference type="FunFam" id="3.30.70.580:FF:000009">
    <property type="entry name" value="Pseudouridine synthase"/>
    <property type="match status" value="1"/>
</dbReference>
<dbReference type="PANTHER" id="PTHR47683:SF3">
    <property type="entry name" value="RIBOSOMAL LARGE SUBUNIT PSEUDOURIDINE SYNTHASE B"/>
    <property type="match status" value="1"/>
</dbReference>
<dbReference type="InterPro" id="IPR036986">
    <property type="entry name" value="S4_RNA-bd_sf"/>
</dbReference>
<evidence type="ECO:0000256" key="7">
    <source>
        <dbReference type="PROSITE-ProRule" id="PRU00182"/>
    </source>
</evidence>
<evidence type="ECO:0000313" key="11">
    <source>
        <dbReference type="EMBL" id="EIJ71556.1"/>
    </source>
</evidence>
<dbReference type="Gene3D" id="3.10.290.10">
    <property type="entry name" value="RNA-binding S4 domain"/>
    <property type="match status" value="1"/>
</dbReference>
<dbReference type="AlphaFoldDB" id="I3DIL3"/>
<dbReference type="InterPro" id="IPR006145">
    <property type="entry name" value="PsdUridine_synth_RsuA/RluA"/>
</dbReference>
<keyword evidence="4 8" id="KW-0413">Isomerase</keyword>
<dbReference type="PATRIC" id="fig|1095749.3.peg.365"/>
<dbReference type="FunFam" id="3.10.290.10:FF:000003">
    <property type="entry name" value="Pseudouridine synthase"/>
    <property type="match status" value="1"/>
</dbReference>
<dbReference type="SMART" id="SM00363">
    <property type="entry name" value="S4"/>
    <property type="match status" value="1"/>
</dbReference>
<dbReference type="FunFam" id="3.30.70.1560:FF:000001">
    <property type="entry name" value="Pseudouridine synthase"/>
    <property type="match status" value="1"/>
</dbReference>
<dbReference type="NCBIfam" id="NF007976">
    <property type="entry name" value="PRK10700.1"/>
    <property type="match status" value="1"/>
</dbReference>
<evidence type="ECO:0000313" key="12">
    <source>
        <dbReference type="Proteomes" id="UP000006457"/>
    </source>
</evidence>
<dbReference type="SUPFAM" id="SSF55174">
    <property type="entry name" value="Alpha-L RNA-binding motif"/>
    <property type="match status" value="1"/>
</dbReference>
<reference evidence="11 12" key="1">
    <citation type="submission" date="2012-03" db="EMBL/GenBank/DDBJ databases">
        <authorList>
            <person name="Harkins D.M."/>
            <person name="Madupu R."/>
            <person name="Durkin A.S."/>
            <person name="Torralba M."/>
            <person name="Methe B."/>
            <person name="Sutton G.G."/>
            <person name="Nelson K.E."/>
        </authorList>
    </citation>
    <scope>NUCLEOTIDE SEQUENCE [LARGE SCALE GENOMIC DNA]</scope>
    <source>
        <strain evidence="11 12">CCUG 2042</strain>
    </source>
</reference>
<dbReference type="InterPro" id="IPR050343">
    <property type="entry name" value="RsuA_PseudoU_synthase"/>
</dbReference>